<feature type="domain" description="VOC" evidence="9">
    <location>
        <begin position="188"/>
        <end position="313"/>
    </location>
</feature>
<comment type="subcellular location">
    <subcellularLocation>
        <location evidence="1">Mitochondrion</location>
    </subcellularLocation>
</comment>
<dbReference type="CDD" id="cd08358">
    <property type="entry name" value="GLOD4_N"/>
    <property type="match status" value="1"/>
</dbReference>
<comment type="subunit">
    <text evidence="7">Interacts with NUDT9.</text>
</comment>
<protein>
    <recommendedName>
        <fullName evidence="3">Glyoxalase domain-containing protein 4</fullName>
    </recommendedName>
</protein>
<keyword evidence="11" id="KW-1185">Reference proteome</keyword>
<accession>A0A7K5JSM4</accession>
<dbReference type="PANTHER" id="PTHR46466:SF1">
    <property type="entry name" value="GLYOXALASE DOMAIN-CONTAINING PROTEIN 4"/>
    <property type="match status" value="1"/>
</dbReference>
<dbReference type="FunFam" id="3.10.180.10:FF:000014">
    <property type="entry name" value="glyoxalase domain-containing protein 4"/>
    <property type="match status" value="1"/>
</dbReference>
<keyword evidence="4" id="KW-0597">Phosphoprotein</keyword>
<dbReference type="AlphaFoldDB" id="A0A7K5JSM4"/>
<dbReference type="InterPro" id="IPR059155">
    <property type="entry name" value="GLOD4_dom"/>
</dbReference>
<dbReference type="FunFam" id="3.10.180.10:FF:000010">
    <property type="entry name" value="Glyoxalase domain-containing protein 4"/>
    <property type="match status" value="1"/>
</dbReference>
<evidence type="ECO:0000256" key="2">
    <source>
        <dbReference type="ARBA" id="ARBA00010363"/>
    </source>
</evidence>
<evidence type="ECO:0000256" key="6">
    <source>
        <dbReference type="ARBA" id="ARBA00023128"/>
    </source>
</evidence>
<dbReference type="Proteomes" id="UP000525714">
    <property type="component" value="Unassembled WGS sequence"/>
</dbReference>
<keyword evidence="5" id="KW-0677">Repeat</keyword>
<feature type="compositionally biased region" description="Gly residues" evidence="8">
    <location>
        <begin position="85"/>
        <end position="99"/>
    </location>
</feature>
<feature type="compositionally biased region" description="Low complexity" evidence="8">
    <location>
        <begin position="115"/>
        <end position="141"/>
    </location>
</feature>
<reference evidence="10 11" key="1">
    <citation type="submission" date="2019-09" db="EMBL/GenBank/DDBJ databases">
        <title>Bird 10,000 Genomes (B10K) Project - Family phase.</title>
        <authorList>
            <person name="Zhang G."/>
        </authorList>
    </citation>
    <scope>NUCLEOTIDE SEQUENCE [LARGE SCALE GENOMIC DNA]</scope>
    <source>
        <strain evidence="10">B10K-DU-003-16</strain>
        <tissue evidence="10">Mixed tissue sample</tissue>
    </source>
</reference>
<gene>
    <name evidence="10" type="primary">Glod4</name>
    <name evidence="10" type="ORF">MIOMAC_R09097</name>
</gene>
<evidence type="ECO:0000256" key="4">
    <source>
        <dbReference type="ARBA" id="ARBA00022553"/>
    </source>
</evidence>
<evidence type="ECO:0000259" key="9">
    <source>
        <dbReference type="PROSITE" id="PS51819"/>
    </source>
</evidence>
<dbReference type="CDD" id="cd16357">
    <property type="entry name" value="GLOD4_C"/>
    <property type="match status" value="1"/>
</dbReference>
<name>A0A7K5JSM4_9TYRA</name>
<comment type="caution">
    <text evidence="10">The sequence shown here is derived from an EMBL/GenBank/DDBJ whole genome shotgun (WGS) entry which is preliminary data.</text>
</comment>
<feature type="non-terminal residue" evidence="10">
    <location>
        <position position="1"/>
    </location>
</feature>
<feature type="domain" description="VOC" evidence="9">
    <location>
        <begin position="320"/>
        <end position="441"/>
    </location>
</feature>
<evidence type="ECO:0000313" key="11">
    <source>
        <dbReference type="Proteomes" id="UP000525714"/>
    </source>
</evidence>
<comment type="similarity">
    <text evidence="2">Belongs to the glyoxalase I family.</text>
</comment>
<dbReference type="Gene3D" id="3.10.180.10">
    <property type="entry name" value="2,3-Dihydroxybiphenyl 1,2-Dioxygenase, domain 1"/>
    <property type="match status" value="2"/>
</dbReference>
<dbReference type="Pfam" id="PF21207">
    <property type="entry name" value="GLOD4_N"/>
    <property type="match status" value="1"/>
</dbReference>
<dbReference type="InterPro" id="IPR043193">
    <property type="entry name" value="GLOD4"/>
</dbReference>
<dbReference type="PROSITE" id="PS51819">
    <property type="entry name" value="VOC"/>
    <property type="match status" value="2"/>
</dbReference>
<dbReference type="InterPro" id="IPR004360">
    <property type="entry name" value="Glyas_Fos-R_dOase_dom"/>
</dbReference>
<dbReference type="EMBL" id="VYZC01000074">
    <property type="protein sequence ID" value="NWS96869.1"/>
    <property type="molecule type" value="Genomic_DNA"/>
</dbReference>
<organism evidence="10 11">
    <name type="scientific">Mionectes macconnelli</name>
    <name type="common">McConnell's flycatcher</name>
    <dbReference type="NCBI Taxonomy" id="254557"/>
    <lineage>
        <taxon>Eukaryota</taxon>
        <taxon>Metazoa</taxon>
        <taxon>Chordata</taxon>
        <taxon>Craniata</taxon>
        <taxon>Vertebrata</taxon>
        <taxon>Euteleostomi</taxon>
        <taxon>Archelosauria</taxon>
        <taxon>Archosauria</taxon>
        <taxon>Dinosauria</taxon>
        <taxon>Saurischia</taxon>
        <taxon>Theropoda</taxon>
        <taxon>Coelurosauria</taxon>
        <taxon>Aves</taxon>
        <taxon>Neognathae</taxon>
        <taxon>Neoaves</taxon>
        <taxon>Telluraves</taxon>
        <taxon>Australaves</taxon>
        <taxon>Passeriformes</taxon>
        <taxon>Tyrannidae</taxon>
        <taxon>Mionectes</taxon>
    </lineage>
</organism>
<dbReference type="InterPro" id="IPR029068">
    <property type="entry name" value="Glyas_Bleomycin-R_OHBP_Dase"/>
</dbReference>
<evidence type="ECO:0000256" key="3">
    <source>
        <dbReference type="ARBA" id="ARBA00017512"/>
    </source>
</evidence>
<feature type="region of interest" description="Disordered" evidence="8">
    <location>
        <begin position="44"/>
        <end position="178"/>
    </location>
</feature>
<dbReference type="InterPro" id="IPR037523">
    <property type="entry name" value="VOC_core"/>
</dbReference>
<evidence type="ECO:0000256" key="8">
    <source>
        <dbReference type="SAM" id="MobiDB-lite"/>
    </source>
</evidence>
<dbReference type="SUPFAM" id="SSF54593">
    <property type="entry name" value="Glyoxalase/Bleomycin resistance protein/Dihydroxybiphenyl dioxygenase"/>
    <property type="match status" value="2"/>
</dbReference>
<keyword evidence="6" id="KW-0496">Mitochondrion</keyword>
<dbReference type="GO" id="GO:0005739">
    <property type="term" value="C:mitochondrion"/>
    <property type="evidence" value="ECO:0007669"/>
    <property type="project" value="UniProtKB-SubCell"/>
</dbReference>
<proteinExistence type="inferred from homology"/>
<dbReference type="PANTHER" id="PTHR46466">
    <property type="entry name" value="GLYOXALASE DOMAIN-CONTAINING PROTEIN 4"/>
    <property type="match status" value="1"/>
</dbReference>
<evidence type="ECO:0000256" key="7">
    <source>
        <dbReference type="ARBA" id="ARBA00063667"/>
    </source>
</evidence>
<dbReference type="InterPro" id="IPR043194">
    <property type="entry name" value="GLOD4_C"/>
</dbReference>
<evidence type="ECO:0000313" key="10">
    <source>
        <dbReference type="EMBL" id="NWS96869.1"/>
    </source>
</evidence>
<dbReference type="Pfam" id="PF21701">
    <property type="entry name" value="GLOD4_C"/>
    <property type="match status" value="1"/>
</dbReference>
<evidence type="ECO:0000256" key="5">
    <source>
        <dbReference type="ARBA" id="ARBA00022737"/>
    </source>
</evidence>
<evidence type="ECO:0000256" key="1">
    <source>
        <dbReference type="ARBA" id="ARBA00004173"/>
    </source>
</evidence>
<feature type="non-terminal residue" evidence="10">
    <location>
        <position position="481"/>
    </location>
</feature>
<sequence length="481" mass="51098">TKLARFISASGSSFRCPTVLKKSVCGTAPASSASLISLPPASEFPSHPAGAAPGRFQGEAHPSLRSPGAAFSYHSRGPAALRSTAGGGGGSRRGPGGASAGAAPASSFFGGGRTRTGLLRSARTPRRPAGPAPRGRSTAGPHTRPSAAIAARDVTAPRRARVTSPPPGRAAGGREGSDVTAPAMAARRALHFVFKVGDRARTARFYRELLGMKVLRHEEFEEGCKASCNGPYDGKWSKTMVGYGPEDNHFVAELTYNYGIGEYRLGNDFLGITLVSSQAVSNAKKMGWPLKEVTTGVFETEAPGGYKFYLEDKEKLKQDPVLKVTLGVSDLQKSINYWSGLLGMKIYEKDEEKQRALLGYADNQCKLELKAVGGAVDHGTAFGRIAFSCAKEELPSIEALMKKENQKILTPLVSLDTPGKATVQVIILADPDGHEICFVGDEAFRDLSKVDPNGDKLLDDAMAADNSDKWFAAHKMKKVSA</sequence>
<dbReference type="Pfam" id="PF00903">
    <property type="entry name" value="Glyoxalase"/>
    <property type="match status" value="1"/>
</dbReference>